<evidence type="ECO:0000313" key="2">
    <source>
        <dbReference type="Proteomes" id="UP000241394"/>
    </source>
</evidence>
<gene>
    <name evidence="1" type="ORF">CEY00_Acc12683</name>
</gene>
<reference evidence="1 2" key="1">
    <citation type="submission" date="2017-07" db="EMBL/GenBank/DDBJ databases">
        <title>An improved, manually edited Actinidia chinensis var. chinensis (kiwifruit) genome highlights the challenges associated with draft genomes and gene prediction in plants.</title>
        <authorList>
            <person name="Pilkington S."/>
            <person name="Crowhurst R."/>
            <person name="Hilario E."/>
            <person name="Nardozza S."/>
            <person name="Fraser L."/>
            <person name="Peng Y."/>
            <person name="Gunaseelan K."/>
            <person name="Simpson R."/>
            <person name="Tahir J."/>
            <person name="Deroles S."/>
            <person name="Templeton K."/>
            <person name="Luo Z."/>
            <person name="Davy M."/>
            <person name="Cheng C."/>
            <person name="Mcneilage M."/>
            <person name="Scaglione D."/>
            <person name="Liu Y."/>
            <person name="Zhang Q."/>
            <person name="Datson P."/>
            <person name="De Silva N."/>
            <person name="Gardiner S."/>
            <person name="Bassett H."/>
            <person name="Chagne D."/>
            <person name="Mccallum J."/>
            <person name="Dzierzon H."/>
            <person name="Deng C."/>
            <person name="Wang Y.-Y."/>
            <person name="Barron N."/>
            <person name="Manako K."/>
            <person name="Bowen J."/>
            <person name="Foster T."/>
            <person name="Erridge Z."/>
            <person name="Tiffin H."/>
            <person name="Waite C."/>
            <person name="Davies K."/>
            <person name="Grierson E."/>
            <person name="Laing W."/>
            <person name="Kirk R."/>
            <person name="Chen X."/>
            <person name="Wood M."/>
            <person name="Montefiori M."/>
            <person name="Brummell D."/>
            <person name="Schwinn K."/>
            <person name="Catanach A."/>
            <person name="Fullerton C."/>
            <person name="Li D."/>
            <person name="Meiyalaghan S."/>
            <person name="Nieuwenhuizen N."/>
            <person name="Read N."/>
            <person name="Prakash R."/>
            <person name="Hunter D."/>
            <person name="Zhang H."/>
            <person name="Mckenzie M."/>
            <person name="Knabel M."/>
            <person name="Harris A."/>
            <person name="Allan A."/>
            <person name="Chen A."/>
            <person name="Janssen B."/>
            <person name="Plunkett B."/>
            <person name="Dwamena C."/>
            <person name="Voogd C."/>
            <person name="Leif D."/>
            <person name="Lafferty D."/>
            <person name="Souleyre E."/>
            <person name="Varkonyi-Gasic E."/>
            <person name="Gambi F."/>
            <person name="Hanley J."/>
            <person name="Yao J.-L."/>
            <person name="Cheung J."/>
            <person name="David K."/>
            <person name="Warren B."/>
            <person name="Marsh K."/>
            <person name="Snowden K."/>
            <person name="Lin-Wang K."/>
            <person name="Brian L."/>
            <person name="Martinez-Sanchez M."/>
            <person name="Wang M."/>
            <person name="Ileperuma N."/>
            <person name="Macnee N."/>
            <person name="Campin R."/>
            <person name="Mcatee P."/>
            <person name="Drummond R."/>
            <person name="Espley R."/>
            <person name="Ireland H."/>
            <person name="Wu R."/>
            <person name="Atkinson R."/>
            <person name="Karunairetnam S."/>
            <person name="Bulley S."/>
            <person name="Chunkath S."/>
            <person name="Hanley Z."/>
            <person name="Storey R."/>
            <person name="Thrimawithana A."/>
            <person name="Thomson S."/>
            <person name="David C."/>
            <person name="Testolin R."/>
        </authorList>
    </citation>
    <scope>NUCLEOTIDE SEQUENCE [LARGE SCALE GENOMIC DNA]</scope>
    <source>
        <strain evidence="2">cv. Red5</strain>
        <tissue evidence="1">Young leaf</tissue>
    </source>
</reference>
<dbReference type="InParanoid" id="A0A2R6QK35"/>
<dbReference type="PANTHER" id="PTHR37238">
    <property type="entry name" value="OS05G0532500 PROTEIN"/>
    <property type="match status" value="1"/>
</dbReference>
<dbReference type="AlphaFoldDB" id="A0A2R6QK35"/>
<sequence length="260" mass="28774">MGRQWQGIVARMDELVVQALKVASKTKRKEIDSFTQILSKIRTSFQPWAPRLQKAFSSYDNGSENQLGCSLESRTAAGVNEDISNVVQSSEQTKLDLLVSPSPLVPWRTDCTTEDNDMCECIAVKATASNVANSVEIKRGSTEPGFVSPWKPPVEKSLTNATSNCQLPKTSCDQQIFLTRKSGNQELGASSALIDSTPPKLKEPQSTFRMGKHPGESTLKKELLTSAIQETAHRGFLDRLDEVSRDERSPKSLRMINMKL</sequence>
<reference evidence="2" key="2">
    <citation type="journal article" date="2018" name="BMC Genomics">
        <title>A manually annotated Actinidia chinensis var. chinensis (kiwifruit) genome highlights the challenges associated with draft genomes and gene prediction in plants.</title>
        <authorList>
            <person name="Pilkington S.M."/>
            <person name="Crowhurst R."/>
            <person name="Hilario E."/>
            <person name="Nardozza S."/>
            <person name="Fraser L."/>
            <person name="Peng Y."/>
            <person name="Gunaseelan K."/>
            <person name="Simpson R."/>
            <person name="Tahir J."/>
            <person name="Deroles S.C."/>
            <person name="Templeton K."/>
            <person name="Luo Z."/>
            <person name="Davy M."/>
            <person name="Cheng C."/>
            <person name="McNeilage M."/>
            <person name="Scaglione D."/>
            <person name="Liu Y."/>
            <person name="Zhang Q."/>
            <person name="Datson P."/>
            <person name="De Silva N."/>
            <person name="Gardiner S.E."/>
            <person name="Bassett H."/>
            <person name="Chagne D."/>
            <person name="McCallum J."/>
            <person name="Dzierzon H."/>
            <person name="Deng C."/>
            <person name="Wang Y.Y."/>
            <person name="Barron L."/>
            <person name="Manako K."/>
            <person name="Bowen J."/>
            <person name="Foster T.M."/>
            <person name="Erridge Z.A."/>
            <person name="Tiffin H."/>
            <person name="Waite C.N."/>
            <person name="Davies K.M."/>
            <person name="Grierson E.P."/>
            <person name="Laing W.A."/>
            <person name="Kirk R."/>
            <person name="Chen X."/>
            <person name="Wood M."/>
            <person name="Montefiori M."/>
            <person name="Brummell D.A."/>
            <person name="Schwinn K.E."/>
            <person name="Catanach A."/>
            <person name="Fullerton C."/>
            <person name="Li D."/>
            <person name="Meiyalaghan S."/>
            <person name="Nieuwenhuizen N."/>
            <person name="Read N."/>
            <person name="Prakash R."/>
            <person name="Hunter D."/>
            <person name="Zhang H."/>
            <person name="McKenzie M."/>
            <person name="Knabel M."/>
            <person name="Harris A."/>
            <person name="Allan A.C."/>
            <person name="Gleave A."/>
            <person name="Chen A."/>
            <person name="Janssen B.J."/>
            <person name="Plunkett B."/>
            <person name="Ampomah-Dwamena C."/>
            <person name="Voogd C."/>
            <person name="Leif D."/>
            <person name="Lafferty D."/>
            <person name="Souleyre E.J.F."/>
            <person name="Varkonyi-Gasic E."/>
            <person name="Gambi F."/>
            <person name="Hanley J."/>
            <person name="Yao J.L."/>
            <person name="Cheung J."/>
            <person name="David K.M."/>
            <person name="Warren B."/>
            <person name="Marsh K."/>
            <person name="Snowden K.C."/>
            <person name="Lin-Wang K."/>
            <person name="Brian L."/>
            <person name="Martinez-Sanchez M."/>
            <person name="Wang M."/>
            <person name="Ileperuma N."/>
            <person name="Macnee N."/>
            <person name="Campin R."/>
            <person name="McAtee P."/>
            <person name="Drummond R.S.M."/>
            <person name="Espley R.V."/>
            <person name="Ireland H.S."/>
            <person name="Wu R."/>
            <person name="Atkinson R.G."/>
            <person name="Karunairetnam S."/>
            <person name="Bulley S."/>
            <person name="Chunkath S."/>
            <person name="Hanley Z."/>
            <person name="Storey R."/>
            <person name="Thrimawithana A.H."/>
            <person name="Thomson S."/>
            <person name="David C."/>
            <person name="Testolin R."/>
            <person name="Huang H."/>
            <person name="Hellens R.P."/>
            <person name="Schaffer R.J."/>
        </authorList>
    </citation>
    <scope>NUCLEOTIDE SEQUENCE [LARGE SCALE GENOMIC DNA]</scope>
    <source>
        <strain evidence="2">cv. Red5</strain>
    </source>
</reference>
<dbReference type="OrthoDB" id="10321889at2759"/>
<dbReference type="Gramene" id="PSS09768">
    <property type="protein sequence ID" value="PSS09768"/>
    <property type="gene ID" value="CEY00_Acc12683"/>
</dbReference>
<comment type="caution">
    <text evidence="1">The sequence shown here is derived from an EMBL/GenBank/DDBJ whole genome shotgun (WGS) entry which is preliminary data.</text>
</comment>
<accession>A0A2R6QK35</accession>
<organism evidence="1 2">
    <name type="scientific">Actinidia chinensis var. chinensis</name>
    <name type="common">Chinese soft-hair kiwi</name>
    <dbReference type="NCBI Taxonomy" id="1590841"/>
    <lineage>
        <taxon>Eukaryota</taxon>
        <taxon>Viridiplantae</taxon>
        <taxon>Streptophyta</taxon>
        <taxon>Embryophyta</taxon>
        <taxon>Tracheophyta</taxon>
        <taxon>Spermatophyta</taxon>
        <taxon>Magnoliopsida</taxon>
        <taxon>eudicotyledons</taxon>
        <taxon>Gunneridae</taxon>
        <taxon>Pentapetalae</taxon>
        <taxon>asterids</taxon>
        <taxon>Ericales</taxon>
        <taxon>Actinidiaceae</taxon>
        <taxon>Actinidia</taxon>
    </lineage>
</organism>
<name>A0A2R6QK35_ACTCC</name>
<evidence type="ECO:0000313" key="1">
    <source>
        <dbReference type="EMBL" id="PSS09768.1"/>
    </source>
</evidence>
<dbReference type="Proteomes" id="UP000241394">
    <property type="component" value="Chromosome LG15"/>
</dbReference>
<proteinExistence type="predicted"/>
<dbReference type="EMBL" id="NKQK01000015">
    <property type="protein sequence ID" value="PSS09768.1"/>
    <property type="molecule type" value="Genomic_DNA"/>
</dbReference>
<keyword evidence="2" id="KW-1185">Reference proteome</keyword>
<protein>
    <submittedName>
        <fullName evidence="1">CDK5 regulatory subunit-associated protein</fullName>
    </submittedName>
</protein>
<dbReference type="PANTHER" id="PTHR37238:SF1">
    <property type="entry name" value="OS05G0532500 PROTEIN"/>
    <property type="match status" value="1"/>
</dbReference>